<proteinExistence type="predicted"/>
<keyword evidence="3" id="KW-1185">Reference proteome</keyword>
<dbReference type="RefSeq" id="XP_005760084.1">
    <property type="nucleotide sequence ID" value="XM_005760027.1"/>
</dbReference>
<evidence type="ECO:0008006" key="4">
    <source>
        <dbReference type="Google" id="ProtNLM"/>
    </source>
</evidence>
<evidence type="ECO:0000313" key="2">
    <source>
        <dbReference type="EnsemblProtists" id="EOD07655"/>
    </source>
</evidence>
<reference evidence="2" key="2">
    <citation type="submission" date="2024-10" db="UniProtKB">
        <authorList>
            <consortium name="EnsemblProtists"/>
        </authorList>
    </citation>
    <scope>IDENTIFICATION</scope>
</reference>
<evidence type="ECO:0000313" key="3">
    <source>
        <dbReference type="Proteomes" id="UP000013827"/>
    </source>
</evidence>
<sequence length="185" mass="18894">MPKGRRGHCVIAAPSGALASLDALITDHELPIQSCFEACSSSLFCIALEFSPANASSSALADCRLVKGPLSVEAVAPSDTAACYVRRKLLGVDRDAPLSPAHPAADKEDPSSTGPDFGEPRAPLGASGQGSVAFHTLLAHSQQQAAARTERFSRAEAAKPAAADVIGDILARSRASGRHAAPSAG</sequence>
<evidence type="ECO:0000256" key="1">
    <source>
        <dbReference type="SAM" id="MobiDB-lite"/>
    </source>
</evidence>
<dbReference type="AlphaFoldDB" id="A0A0D3I8S0"/>
<dbReference type="PaxDb" id="2903-EOD07655"/>
<dbReference type="HOGENOM" id="CLU_1470820_0_0_1"/>
<dbReference type="EnsemblProtists" id="EOD07655">
    <property type="protein sequence ID" value="EOD07655"/>
    <property type="gene ID" value="EMIHUDRAFT_218149"/>
</dbReference>
<protein>
    <recommendedName>
        <fullName evidence="4">Apple domain-containing protein</fullName>
    </recommendedName>
</protein>
<dbReference type="GeneID" id="17253899"/>
<name>A0A0D3I8S0_EMIH1</name>
<organism evidence="2 3">
    <name type="scientific">Emiliania huxleyi (strain CCMP1516)</name>
    <dbReference type="NCBI Taxonomy" id="280463"/>
    <lineage>
        <taxon>Eukaryota</taxon>
        <taxon>Haptista</taxon>
        <taxon>Haptophyta</taxon>
        <taxon>Prymnesiophyceae</taxon>
        <taxon>Isochrysidales</taxon>
        <taxon>Noelaerhabdaceae</taxon>
        <taxon>Emiliania</taxon>
    </lineage>
</organism>
<accession>A0A0D3I8S0</accession>
<dbReference type="Proteomes" id="UP000013827">
    <property type="component" value="Unassembled WGS sequence"/>
</dbReference>
<dbReference type="KEGG" id="ehx:EMIHUDRAFT_218149"/>
<reference evidence="3" key="1">
    <citation type="journal article" date="2013" name="Nature">
        <title>Pan genome of the phytoplankton Emiliania underpins its global distribution.</title>
        <authorList>
            <person name="Read B.A."/>
            <person name="Kegel J."/>
            <person name="Klute M.J."/>
            <person name="Kuo A."/>
            <person name="Lefebvre S.C."/>
            <person name="Maumus F."/>
            <person name="Mayer C."/>
            <person name="Miller J."/>
            <person name="Monier A."/>
            <person name="Salamov A."/>
            <person name="Young J."/>
            <person name="Aguilar M."/>
            <person name="Claverie J.M."/>
            <person name="Frickenhaus S."/>
            <person name="Gonzalez K."/>
            <person name="Herman E.K."/>
            <person name="Lin Y.C."/>
            <person name="Napier J."/>
            <person name="Ogata H."/>
            <person name="Sarno A.F."/>
            <person name="Shmutz J."/>
            <person name="Schroeder D."/>
            <person name="de Vargas C."/>
            <person name="Verret F."/>
            <person name="von Dassow P."/>
            <person name="Valentin K."/>
            <person name="Van de Peer Y."/>
            <person name="Wheeler G."/>
            <person name="Dacks J.B."/>
            <person name="Delwiche C.F."/>
            <person name="Dyhrman S.T."/>
            <person name="Glockner G."/>
            <person name="John U."/>
            <person name="Richards T."/>
            <person name="Worden A.Z."/>
            <person name="Zhang X."/>
            <person name="Grigoriev I.V."/>
            <person name="Allen A.E."/>
            <person name="Bidle K."/>
            <person name="Borodovsky M."/>
            <person name="Bowler C."/>
            <person name="Brownlee C."/>
            <person name="Cock J.M."/>
            <person name="Elias M."/>
            <person name="Gladyshev V.N."/>
            <person name="Groth M."/>
            <person name="Guda C."/>
            <person name="Hadaegh A."/>
            <person name="Iglesias-Rodriguez M.D."/>
            <person name="Jenkins J."/>
            <person name="Jones B.M."/>
            <person name="Lawson T."/>
            <person name="Leese F."/>
            <person name="Lindquist E."/>
            <person name="Lobanov A."/>
            <person name="Lomsadze A."/>
            <person name="Malik S.B."/>
            <person name="Marsh M.E."/>
            <person name="Mackinder L."/>
            <person name="Mock T."/>
            <person name="Mueller-Roeber B."/>
            <person name="Pagarete A."/>
            <person name="Parker M."/>
            <person name="Probert I."/>
            <person name="Quesneville H."/>
            <person name="Raines C."/>
            <person name="Rensing S.A."/>
            <person name="Riano-Pachon D.M."/>
            <person name="Richier S."/>
            <person name="Rokitta S."/>
            <person name="Shiraiwa Y."/>
            <person name="Soanes D.M."/>
            <person name="van der Giezen M."/>
            <person name="Wahlund T.M."/>
            <person name="Williams B."/>
            <person name="Wilson W."/>
            <person name="Wolfe G."/>
            <person name="Wurch L.L."/>
        </authorList>
    </citation>
    <scope>NUCLEOTIDE SEQUENCE</scope>
</reference>
<feature type="region of interest" description="Disordered" evidence="1">
    <location>
        <begin position="95"/>
        <end position="126"/>
    </location>
</feature>